<dbReference type="InterPro" id="IPR000772">
    <property type="entry name" value="Ricin_B_lectin"/>
</dbReference>
<dbReference type="InterPro" id="IPR035992">
    <property type="entry name" value="Ricin_B-like_lectins"/>
</dbReference>
<sequence>MKKYLLHLAYGLAGMGAILVSPAYAVIAGGMTANHYYYPASTTANSDGLYGYNGIDASIRVTHEPGNNGNTYYASQFFWTINVNQGGYTGIQQNSKKTKTVLFSIFGQTYDPGVDKPGSAAGAVCQGFGGEGTGTQCLFSTKGTKTAAWKEGVMYTFHLDYAGKTTIPAGEADAGENYLWQASITDTSTGTTTVIGTIHSPAANGILQAVVPQFVENFTQGSQQYSSCSQVPPTTAVFYAPIMYDPANNAVQTNNASTQIYGDCASIASSMMNPDNTAITTIDQSFGASFMAENLVQHYCADTLGGNHMGLNICAGSGSSPWAVANQLLANDANNRLNLVDRSVCLQANGSSAVLTANCAADSSQEWLYMPGSQAWFNVGSGQCLNAAGDAGQNSTVNLADCDSSSYQEWVPRQP</sequence>
<comment type="caution">
    <text evidence="2">The sequence shown here is derived from an EMBL/GenBank/DDBJ whole genome shotgun (WGS) entry which is preliminary data.</text>
</comment>
<evidence type="ECO:0000259" key="1">
    <source>
        <dbReference type="SMART" id="SM00458"/>
    </source>
</evidence>
<dbReference type="PROSITE" id="PS50231">
    <property type="entry name" value="RICIN_B_LECTIN"/>
    <property type="match status" value="1"/>
</dbReference>
<dbReference type="Pfam" id="PF00652">
    <property type="entry name" value="Ricin_B_lectin"/>
    <property type="match status" value="1"/>
</dbReference>
<dbReference type="Pfam" id="PF11958">
    <property type="entry name" value="DUF3472"/>
    <property type="match status" value="1"/>
</dbReference>
<dbReference type="EMBL" id="RCZO01000013">
    <property type="protein sequence ID" value="TPG04456.1"/>
    <property type="molecule type" value="Genomic_DNA"/>
</dbReference>
<dbReference type="Gene3D" id="2.80.10.50">
    <property type="match status" value="1"/>
</dbReference>
<dbReference type="SMART" id="SM00458">
    <property type="entry name" value="RICIN"/>
    <property type="match status" value="1"/>
</dbReference>
<proteinExistence type="predicted"/>
<name>A0A502BY82_9GAMM</name>
<dbReference type="AlphaFoldDB" id="A0A502BY82"/>
<evidence type="ECO:0000313" key="3">
    <source>
        <dbReference type="Proteomes" id="UP000319486"/>
    </source>
</evidence>
<dbReference type="RefSeq" id="WP_140655533.1">
    <property type="nucleotide sequence ID" value="NZ_RCZO01000013.1"/>
</dbReference>
<dbReference type="Proteomes" id="UP000319486">
    <property type="component" value="Unassembled WGS sequence"/>
</dbReference>
<keyword evidence="3" id="KW-1185">Reference proteome</keyword>
<accession>A0A502BY82</accession>
<dbReference type="InterPro" id="IPR021862">
    <property type="entry name" value="DUF3472"/>
</dbReference>
<evidence type="ECO:0000313" key="2">
    <source>
        <dbReference type="EMBL" id="TPG04456.1"/>
    </source>
</evidence>
<dbReference type="SUPFAM" id="SSF50370">
    <property type="entry name" value="Ricin B-like lectins"/>
    <property type="match status" value="1"/>
</dbReference>
<organism evidence="2 3">
    <name type="scientific">Rhodanobacter glycinis</name>
    <dbReference type="NCBI Taxonomy" id="582702"/>
    <lineage>
        <taxon>Bacteria</taxon>
        <taxon>Pseudomonadati</taxon>
        <taxon>Pseudomonadota</taxon>
        <taxon>Gammaproteobacteria</taxon>
        <taxon>Lysobacterales</taxon>
        <taxon>Rhodanobacteraceae</taxon>
        <taxon>Rhodanobacter</taxon>
    </lineage>
</organism>
<feature type="domain" description="Ricin B lectin" evidence="1">
    <location>
        <begin position="288"/>
        <end position="413"/>
    </location>
</feature>
<protein>
    <submittedName>
        <fullName evidence="2">DUF3472 domain-containing protein</fullName>
    </submittedName>
</protein>
<reference evidence="2 3" key="1">
    <citation type="journal article" date="2019" name="Environ. Microbiol.">
        <title>Species interactions and distinct microbial communities in high Arctic permafrost affected cryosols are associated with the CH4 and CO2 gas fluxes.</title>
        <authorList>
            <person name="Altshuler I."/>
            <person name="Hamel J."/>
            <person name="Turney S."/>
            <person name="Magnuson E."/>
            <person name="Levesque R."/>
            <person name="Greer C."/>
            <person name="Whyte L.G."/>
        </authorList>
    </citation>
    <scope>NUCLEOTIDE SEQUENCE [LARGE SCALE GENOMIC DNA]</scope>
    <source>
        <strain evidence="2 3">S13Y</strain>
    </source>
</reference>
<gene>
    <name evidence="2" type="ORF">EAH88_17575</name>
</gene>